<dbReference type="SMART" id="SM01323">
    <property type="entry name" value="YajC"/>
    <property type="match status" value="1"/>
</dbReference>
<dbReference type="PANTHER" id="PTHR33909">
    <property type="entry name" value="SEC TRANSLOCON ACCESSORY COMPLEX SUBUNIT YAJC"/>
    <property type="match status" value="1"/>
</dbReference>
<dbReference type="Pfam" id="PF02699">
    <property type="entry name" value="YajC"/>
    <property type="match status" value="1"/>
</dbReference>
<comment type="similarity">
    <text evidence="2">Belongs to the YajC family.</text>
</comment>
<dbReference type="GO" id="GO:0015031">
    <property type="term" value="P:protein transport"/>
    <property type="evidence" value="ECO:0007669"/>
    <property type="project" value="UniProtKB-KW"/>
</dbReference>
<keyword evidence="8" id="KW-0811">Translocation</keyword>
<evidence type="ECO:0000256" key="4">
    <source>
        <dbReference type="ARBA" id="ARBA00022475"/>
    </source>
</evidence>
<evidence type="ECO:0000256" key="2">
    <source>
        <dbReference type="ARBA" id="ARBA00006742"/>
    </source>
</evidence>
<dbReference type="PRINTS" id="PR01853">
    <property type="entry name" value="YAJCTRNLCASE"/>
</dbReference>
<dbReference type="NCBIfam" id="TIGR00739">
    <property type="entry name" value="yajC"/>
    <property type="match status" value="1"/>
</dbReference>
<keyword evidence="3" id="KW-0813">Transport</keyword>
<keyword evidence="7 10" id="KW-1133">Transmembrane helix</keyword>
<evidence type="ECO:0000256" key="8">
    <source>
        <dbReference type="ARBA" id="ARBA00023010"/>
    </source>
</evidence>
<accession>A0A6N3C6N3</accession>
<dbReference type="PANTHER" id="PTHR33909:SF1">
    <property type="entry name" value="SEC TRANSLOCON ACCESSORY COMPLEX SUBUNIT YAJC"/>
    <property type="match status" value="1"/>
</dbReference>
<evidence type="ECO:0000256" key="6">
    <source>
        <dbReference type="ARBA" id="ARBA00022927"/>
    </source>
</evidence>
<comment type="subcellular location">
    <subcellularLocation>
        <location evidence="1">Cell membrane</location>
        <topology evidence="1">Single-pass membrane protein</topology>
    </subcellularLocation>
</comment>
<evidence type="ECO:0000256" key="9">
    <source>
        <dbReference type="ARBA" id="ARBA00023136"/>
    </source>
</evidence>
<dbReference type="GO" id="GO:0005886">
    <property type="term" value="C:plasma membrane"/>
    <property type="evidence" value="ECO:0007669"/>
    <property type="project" value="UniProtKB-SubCell"/>
</dbReference>
<evidence type="ECO:0000256" key="7">
    <source>
        <dbReference type="ARBA" id="ARBA00022989"/>
    </source>
</evidence>
<keyword evidence="5 10" id="KW-0812">Transmembrane</keyword>
<dbReference type="GeneID" id="89565998"/>
<dbReference type="AlphaFoldDB" id="A0A6N3C6N3"/>
<evidence type="ECO:0000313" key="11">
    <source>
        <dbReference type="EMBL" id="VYU10689.1"/>
    </source>
</evidence>
<feature type="transmembrane region" description="Helical" evidence="10">
    <location>
        <begin position="6"/>
        <end position="24"/>
    </location>
</feature>
<evidence type="ECO:0000256" key="10">
    <source>
        <dbReference type="SAM" id="Phobius"/>
    </source>
</evidence>
<sequence length="93" mass="10560">MNQSLIWSIAYIVALFAIFYFLFIRPQKKKDKELKEMRDSLAVGDTIVTIGGIVANVAKIEEETIVIEFGPSRTKMPIQKWAIGSVQSKKEIK</sequence>
<gene>
    <name evidence="11" type="ORF">IBLFYP30_01753</name>
</gene>
<name>A0A6N3C6N3_9FIRM</name>
<organism evidence="11">
    <name type="scientific">Intestinibacter bartlettii</name>
    <dbReference type="NCBI Taxonomy" id="261299"/>
    <lineage>
        <taxon>Bacteria</taxon>
        <taxon>Bacillati</taxon>
        <taxon>Bacillota</taxon>
        <taxon>Clostridia</taxon>
        <taxon>Peptostreptococcales</taxon>
        <taxon>Peptostreptococcaceae</taxon>
        <taxon>Intestinibacter</taxon>
    </lineage>
</organism>
<keyword evidence="4" id="KW-1003">Cell membrane</keyword>
<evidence type="ECO:0000256" key="5">
    <source>
        <dbReference type="ARBA" id="ARBA00022692"/>
    </source>
</evidence>
<dbReference type="RefSeq" id="WP_007286270.1">
    <property type="nucleotide sequence ID" value="NZ_CACRUE010000026.1"/>
</dbReference>
<protein>
    <submittedName>
        <fullName evidence="11">Preprotein translocase subunit YajC</fullName>
    </submittedName>
</protein>
<evidence type="ECO:0000256" key="3">
    <source>
        <dbReference type="ARBA" id="ARBA00022448"/>
    </source>
</evidence>
<dbReference type="InterPro" id="IPR003849">
    <property type="entry name" value="Preprotein_translocase_YajC"/>
</dbReference>
<dbReference type="EMBL" id="CACRUE010000026">
    <property type="protein sequence ID" value="VYU10689.1"/>
    <property type="molecule type" value="Genomic_DNA"/>
</dbReference>
<reference evidence="11" key="1">
    <citation type="submission" date="2019-11" db="EMBL/GenBank/DDBJ databases">
        <authorList>
            <person name="Feng L."/>
        </authorList>
    </citation>
    <scope>NUCLEOTIDE SEQUENCE</scope>
    <source>
        <strain evidence="11">IbartlettiiLFYP30</strain>
    </source>
</reference>
<keyword evidence="9 10" id="KW-0472">Membrane</keyword>
<evidence type="ECO:0000256" key="1">
    <source>
        <dbReference type="ARBA" id="ARBA00004162"/>
    </source>
</evidence>
<proteinExistence type="inferred from homology"/>
<keyword evidence="6" id="KW-0653">Protein transport</keyword>